<comment type="similarity">
    <text evidence="2">Belongs to the tyrosinase family.</text>
</comment>
<name>A0A5A7UTU0_CUCMM</name>
<evidence type="ECO:0000256" key="3">
    <source>
        <dbReference type="ARBA" id="ARBA00022723"/>
    </source>
</evidence>
<dbReference type="PANTHER" id="PTHR11474">
    <property type="entry name" value="TYROSINASE FAMILY MEMBER"/>
    <property type="match status" value="1"/>
</dbReference>
<gene>
    <name evidence="11" type="ORF">E5676_scaffold861G00530</name>
    <name evidence="12" type="ORF">E5676_scaffold861G00550</name>
    <name evidence="10" type="ORF">E6C27_scaffold96G001430</name>
</gene>
<sequence length="563" mass="63823">MASLSSLLSVSPYSGCKIQPSVIPLNKRRGVNNHVSCKASNNGEDSVNKFDRRDMLFGLGGLYGVATLSGKDIALADDWSLSPDVHNCKPVKPSAVGKKMDCCPPKIKEIIEFTPPVVPTPRVRPAVHLMTPEQIADLEKGIQMMKMLPEDDPRSFAHQAKVHCAYCDDAYKQMDSTMDFQVHENALFFPFHRAYLYFFERILCHLLEKPDFAIPFWNWDAPPGMCMPKIYTKPSSSLYDENRDKCHQPPKLLNLNYGGKEVKDPEIVDFNLRWMNDQMSVETAKEFLGKVIKRGNGPENGSGSIETSPHNNIHIWVGDPEATIHGEDMGHFYSAGRDPLFYAHHANVDRMWNIWQKMKDRPRDHTDMDWLNSSFVLYDENRKAVRIKVSQCLDSKILGYVYQDVPIPWKDTPPIRRPKQERSLGNLPPTIDFPQILSSDITTMVDRPEVASPEERINKNEVLVLEDVEYDPTLPLHFDVLLNVGDEGEDVRAGHIEFVGTFTNVPHGRTTYHKTSLHFVITKKIQQLGLEGDKKVAVKIVPNVNGGDRIKIGGIKIQLEDIE</sequence>
<feature type="domain" description="Tyrosinase copper-binding" evidence="9">
    <location>
        <begin position="338"/>
        <end position="349"/>
    </location>
</feature>
<dbReference type="InterPro" id="IPR022739">
    <property type="entry name" value="Polyphenol_oxidase_cen"/>
</dbReference>
<dbReference type="InterPro" id="IPR050316">
    <property type="entry name" value="Tyrosinase/Hemocyanin"/>
</dbReference>
<protein>
    <submittedName>
        <fullName evidence="10">Polyphenol oxidase I</fullName>
    </submittedName>
</protein>
<dbReference type="EMBL" id="SSTE01007279">
    <property type="protein sequence ID" value="KAA0056965.1"/>
    <property type="molecule type" value="Genomic_DNA"/>
</dbReference>
<evidence type="ECO:0000256" key="5">
    <source>
        <dbReference type="ARBA" id="ARBA00023002"/>
    </source>
</evidence>
<dbReference type="Proteomes" id="UP000321947">
    <property type="component" value="Unassembled WGS sequence"/>
</dbReference>
<dbReference type="GO" id="GO:0046872">
    <property type="term" value="F:metal ion binding"/>
    <property type="evidence" value="ECO:0007669"/>
    <property type="project" value="UniProtKB-KW"/>
</dbReference>
<keyword evidence="7" id="KW-1015">Disulfide bond</keyword>
<reference evidence="13 14" key="1">
    <citation type="submission" date="2019-08" db="EMBL/GenBank/DDBJ databases">
        <title>Draft genome sequences of two oriental melons (Cucumis melo L. var makuwa).</title>
        <authorList>
            <person name="Kwon S.-Y."/>
        </authorList>
    </citation>
    <scope>NUCLEOTIDE SEQUENCE [LARGE SCALE GENOMIC DNA]</scope>
    <source>
        <strain evidence="14">cv. Chang Bougi</strain>
        <strain evidence="13">cv. SW 3</strain>
        <tissue evidence="10">Leaf</tissue>
    </source>
</reference>
<dbReference type="PROSITE" id="PS00498">
    <property type="entry name" value="TYROSINASE_2"/>
    <property type="match status" value="1"/>
</dbReference>
<dbReference type="Pfam" id="PF12142">
    <property type="entry name" value="PPO1_DWL"/>
    <property type="match status" value="1"/>
</dbReference>
<dbReference type="GO" id="GO:0004097">
    <property type="term" value="F:catechol oxidase activity"/>
    <property type="evidence" value="ECO:0007669"/>
    <property type="project" value="InterPro"/>
</dbReference>
<dbReference type="PROSITE" id="PS00497">
    <property type="entry name" value="TYROSINASE_1"/>
    <property type="match status" value="1"/>
</dbReference>
<dbReference type="Pfam" id="PF00264">
    <property type="entry name" value="Tyrosinase"/>
    <property type="match status" value="1"/>
</dbReference>
<keyword evidence="5" id="KW-0560">Oxidoreductase</keyword>
<keyword evidence="3" id="KW-0479">Metal-binding</keyword>
<dbReference type="InterPro" id="IPR008922">
    <property type="entry name" value="Di-copper_centre_dom_sf"/>
</dbReference>
<dbReference type="Gene3D" id="1.10.1280.10">
    <property type="entry name" value="Di-copper center containing domain from catechol oxidase"/>
    <property type="match status" value="1"/>
</dbReference>
<evidence type="ECO:0000259" key="8">
    <source>
        <dbReference type="PROSITE" id="PS00497"/>
    </source>
</evidence>
<proteinExistence type="inferred from homology"/>
<comment type="cofactor">
    <cofactor evidence="1">
        <name>Cu(2+)</name>
        <dbReference type="ChEBI" id="CHEBI:29036"/>
    </cofactor>
</comment>
<dbReference type="Proteomes" id="UP000321393">
    <property type="component" value="Unassembled WGS sequence"/>
</dbReference>
<keyword evidence="4" id="KW-0883">Thioether bond</keyword>
<dbReference type="EMBL" id="SSTD01003381">
    <property type="protein sequence ID" value="TYK26393.1"/>
    <property type="molecule type" value="Genomic_DNA"/>
</dbReference>
<dbReference type="InterPro" id="IPR002227">
    <property type="entry name" value="Tyrosinase_Cu-bd"/>
</dbReference>
<evidence type="ECO:0000256" key="6">
    <source>
        <dbReference type="ARBA" id="ARBA00023008"/>
    </source>
</evidence>
<dbReference type="OrthoDB" id="1567423at2759"/>
<dbReference type="PRINTS" id="PR00092">
    <property type="entry name" value="TYROSINASE"/>
</dbReference>
<evidence type="ECO:0000256" key="4">
    <source>
        <dbReference type="ARBA" id="ARBA00022784"/>
    </source>
</evidence>
<keyword evidence="6" id="KW-0186">Copper</keyword>
<evidence type="ECO:0000313" key="10">
    <source>
        <dbReference type="EMBL" id="KAA0056965.1"/>
    </source>
</evidence>
<comment type="caution">
    <text evidence="10">The sequence shown here is derived from an EMBL/GenBank/DDBJ whole genome shotgun (WGS) entry which is preliminary data.</text>
</comment>
<dbReference type="PANTHER" id="PTHR11474:SF108">
    <property type="entry name" value="TYROSINASE COPPER-BINDING DOMAIN-CONTAINING PROTEIN"/>
    <property type="match status" value="1"/>
</dbReference>
<evidence type="ECO:0000256" key="1">
    <source>
        <dbReference type="ARBA" id="ARBA00001973"/>
    </source>
</evidence>
<accession>A0A5A7UTU0</accession>
<organism evidence="10 13">
    <name type="scientific">Cucumis melo var. makuwa</name>
    <name type="common">Oriental melon</name>
    <dbReference type="NCBI Taxonomy" id="1194695"/>
    <lineage>
        <taxon>Eukaryota</taxon>
        <taxon>Viridiplantae</taxon>
        <taxon>Streptophyta</taxon>
        <taxon>Embryophyta</taxon>
        <taxon>Tracheophyta</taxon>
        <taxon>Spermatophyta</taxon>
        <taxon>Magnoliopsida</taxon>
        <taxon>eudicotyledons</taxon>
        <taxon>Gunneridae</taxon>
        <taxon>Pentapetalae</taxon>
        <taxon>rosids</taxon>
        <taxon>fabids</taxon>
        <taxon>Cucurbitales</taxon>
        <taxon>Cucurbitaceae</taxon>
        <taxon>Benincaseae</taxon>
        <taxon>Cucumis</taxon>
    </lineage>
</organism>
<evidence type="ECO:0000313" key="11">
    <source>
        <dbReference type="EMBL" id="TYK26391.1"/>
    </source>
</evidence>
<evidence type="ECO:0000256" key="2">
    <source>
        <dbReference type="ARBA" id="ARBA00009928"/>
    </source>
</evidence>
<evidence type="ECO:0000313" key="14">
    <source>
        <dbReference type="Proteomes" id="UP000321947"/>
    </source>
</evidence>
<evidence type="ECO:0000313" key="13">
    <source>
        <dbReference type="Proteomes" id="UP000321393"/>
    </source>
</evidence>
<dbReference type="InterPro" id="IPR022740">
    <property type="entry name" value="Polyphenol_oxidase_C"/>
</dbReference>
<evidence type="ECO:0000313" key="12">
    <source>
        <dbReference type="EMBL" id="TYK26393.1"/>
    </source>
</evidence>
<dbReference type="Pfam" id="PF12143">
    <property type="entry name" value="PPO1_KFDV"/>
    <property type="match status" value="1"/>
</dbReference>
<evidence type="ECO:0000256" key="7">
    <source>
        <dbReference type="ARBA" id="ARBA00023157"/>
    </source>
</evidence>
<dbReference type="SUPFAM" id="SSF48056">
    <property type="entry name" value="Di-copper centre-containing domain"/>
    <property type="match status" value="1"/>
</dbReference>
<dbReference type="AlphaFoldDB" id="A0A5A7UTU0"/>
<evidence type="ECO:0000259" key="9">
    <source>
        <dbReference type="PROSITE" id="PS00498"/>
    </source>
</evidence>
<feature type="domain" description="Tyrosinase copper-binding" evidence="8">
    <location>
        <begin position="183"/>
        <end position="200"/>
    </location>
</feature>
<dbReference type="EMBL" id="SSTD01003381">
    <property type="protein sequence ID" value="TYK26391.1"/>
    <property type="molecule type" value="Genomic_DNA"/>
</dbReference>